<dbReference type="Gene3D" id="1.20.120.1780">
    <property type="entry name" value="UbiA prenyltransferase"/>
    <property type="match status" value="1"/>
</dbReference>
<dbReference type="PANTHER" id="PTHR13929">
    <property type="entry name" value="1,4-DIHYDROXY-2-NAPHTHOATE OCTAPRENYLTRANSFERASE"/>
    <property type="match status" value="1"/>
</dbReference>
<name>A0A0F8VSE6_9ZZZZ</name>
<evidence type="ECO:0000256" key="1">
    <source>
        <dbReference type="ARBA" id="ARBA00004141"/>
    </source>
</evidence>
<feature type="transmembrane region" description="Helical" evidence="6">
    <location>
        <begin position="14"/>
        <end position="32"/>
    </location>
</feature>
<comment type="subcellular location">
    <subcellularLocation>
        <location evidence="1">Membrane</location>
        <topology evidence="1">Multi-pass membrane protein</topology>
    </subcellularLocation>
</comment>
<evidence type="ECO:0000256" key="2">
    <source>
        <dbReference type="ARBA" id="ARBA00022679"/>
    </source>
</evidence>
<comment type="caution">
    <text evidence="7">The sequence shown here is derived from an EMBL/GenBank/DDBJ whole genome shotgun (WGS) entry which is preliminary data.</text>
</comment>
<dbReference type="EMBL" id="LAZR01069671">
    <property type="protein sequence ID" value="KKK47252.1"/>
    <property type="molecule type" value="Genomic_DNA"/>
</dbReference>
<evidence type="ECO:0008006" key="8">
    <source>
        <dbReference type="Google" id="ProtNLM"/>
    </source>
</evidence>
<keyword evidence="4 6" id="KW-1133">Transmembrane helix</keyword>
<evidence type="ECO:0000256" key="4">
    <source>
        <dbReference type="ARBA" id="ARBA00022989"/>
    </source>
</evidence>
<dbReference type="GO" id="GO:0016020">
    <property type="term" value="C:membrane"/>
    <property type="evidence" value="ECO:0007669"/>
    <property type="project" value="UniProtKB-SubCell"/>
</dbReference>
<organism evidence="7">
    <name type="scientific">marine sediment metagenome</name>
    <dbReference type="NCBI Taxonomy" id="412755"/>
    <lineage>
        <taxon>unclassified sequences</taxon>
        <taxon>metagenomes</taxon>
        <taxon>ecological metagenomes</taxon>
    </lineage>
</organism>
<evidence type="ECO:0000313" key="7">
    <source>
        <dbReference type="EMBL" id="KKK47252.1"/>
    </source>
</evidence>
<evidence type="ECO:0000256" key="5">
    <source>
        <dbReference type="ARBA" id="ARBA00023136"/>
    </source>
</evidence>
<dbReference type="InterPro" id="IPR026046">
    <property type="entry name" value="UBIAD1"/>
</dbReference>
<feature type="transmembrane region" description="Helical" evidence="6">
    <location>
        <begin position="93"/>
        <end position="112"/>
    </location>
</feature>
<feature type="transmembrane region" description="Helical" evidence="6">
    <location>
        <begin position="66"/>
        <end position="87"/>
    </location>
</feature>
<accession>A0A0F8VSE6</accession>
<dbReference type="GO" id="GO:0009234">
    <property type="term" value="P:menaquinone biosynthetic process"/>
    <property type="evidence" value="ECO:0007669"/>
    <property type="project" value="TreeGrafter"/>
</dbReference>
<feature type="transmembrane region" description="Helical" evidence="6">
    <location>
        <begin position="199"/>
        <end position="220"/>
    </location>
</feature>
<keyword evidence="2" id="KW-0808">Transferase</keyword>
<dbReference type="GO" id="GO:0042371">
    <property type="term" value="P:vitamin K biosynthetic process"/>
    <property type="evidence" value="ECO:0007669"/>
    <property type="project" value="TreeGrafter"/>
</dbReference>
<keyword evidence="3 6" id="KW-0812">Transmembrane</keyword>
<dbReference type="GO" id="GO:0004659">
    <property type="term" value="F:prenyltransferase activity"/>
    <property type="evidence" value="ECO:0007669"/>
    <property type="project" value="InterPro"/>
</dbReference>
<feature type="non-terminal residue" evidence="7">
    <location>
        <position position="1"/>
    </location>
</feature>
<feature type="transmembrane region" description="Helical" evidence="6">
    <location>
        <begin position="226"/>
        <end position="249"/>
    </location>
</feature>
<evidence type="ECO:0000256" key="6">
    <source>
        <dbReference type="SAM" id="Phobius"/>
    </source>
</evidence>
<dbReference type="CDD" id="cd13962">
    <property type="entry name" value="PT_UbiA_UBIAD1"/>
    <property type="match status" value="1"/>
</dbReference>
<dbReference type="AlphaFoldDB" id="A0A0F8VSE6"/>
<reference evidence="7" key="1">
    <citation type="journal article" date="2015" name="Nature">
        <title>Complex archaea that bridge the gap between prokaryotes and eukaryotes.</title>
        <authorList>
            <person name="Spang A."/>
            <person name="Saw J.H."/>
            <person name="Jorgensen S.L."/>
            <person name="Zaremba-Niedzwiedzka K."/>
            <person name="Martijn J."/>
            <person name="Lind A.E."/>
            <person name="van Eijk R."/>
            <person name="Schleper C."/>
            <person name="Guy L."/>
            <person name="Ettema T.J."/>
        </authorList>
    </citation>
    <scope>NUCLEOTIDE SEQUENCE</scope>
</reference>
<dbReference type="InterPro" id="IPR000537">
    <property type="entry name" value="UbiA_prenyltransferase"/>
</dbReference>
<gene>
    <name evidence="7" type="ORF">LCGC14_3157080</name>
</gene>
<protein>
    <recommendedName>
        <fullName evidence="8">Prenyltransferase</fullName>
    </recommendedName>
</protein>
<keyword evidence="5 6" id="KW-0472">Membrane</keyword>
<evidence type="ECO:0000256" key="3">
    <source>
        <dbReference type="ARBA" id="ARBA00022692"/>
    </source>
</evidence>
<proteinExistence type="predicted"/>
<sequence>AIGVSMTGDFSRTGFVLAVFIGLFGHIAVSFSNEVVDEPIDRIVVNRTMFSGGTGLLSKGLITRNVLNLGWIVSSILAITIPVLMVFMSGYHWLLIISSAFALFLGLEYSFPPFRFSRIGAGEIAVFIAYGVPLMLVGLIPQVDKLIIGKTMINYVFYMLALPVSISVFATLCLTQIPDTDADNKIGKKSISVLLGSKNVLILSAISFLLCVVFFISFIPMKILPVQYTLIASSLPMLTGVIILTNLAAYKIPAGKTMINIMGMSVTSAVLCAVVPSIYYFMNSNRI</sequence>
<feature type="transmembrane region" description="Helical" evidence="6">
    <location>
        <begin position="261"/>
        <end position="282"/>
    </location>
</feature>
<feature type="transmembrane region" description="Helical" evidence="6">
    <location>
        <begin position="155"/>
        <end position="178"/>
    </location>
</feature>
<feature type="transmembrane region" description="Helical" evidence="6">
    <location>
        <begin position="124"/>
        <end position="143"/>
    </location>
</feature>
<dbReference type="Pfam" id="PF01040">
    <property type="entry name" value="UbiA"/>
    <property type="match status" value="1"/>
</dbReference>
<dbReference type="PANTHER" id="PTHR13929:SF0">
    <property type="entry name" value="UBIA PRENYLTRANSFERASE DOMAIN-CONTAINING PROTEIN 1"/>
    <property type="match status" value="1"/>
</dbReference>